<evidence type="ECO:0000313" key="1">
    <source>
        <dbReference type="EMBL" id="ELS34492.1"/>
    </source>
</evidence>
<protein>
    <submittedName>
        <fullName evidence="1">Uncharacterized protein</fullName>
    </submittedName>
</protein>
<evidence type="ECO:0000313" key="2">
    <source>
        <dbReference type="Proteomes" id="UP000011201"/>
    </source>
</evidence>
<sequence precursor="true">MWLQGFFRIKVSAYNNSHYGTNFKIYGTCDVANLKIVFGRKSPNSRFSVNQIFIMKTESIKYF</sequence>
<dbReference type="AlphaFoldDB" id="L8N2N6"/>
<gene>
    <name evidence="1" type="ORF">Pse7429DRAFT_0248</name>
</gene>
<proteinExistence type="predicted"/>
<organism evidence="1 2">
    <name type="scientific">Pseudanabaena biceps PCC 7429</name>
    <dbReference type="NCBI Taxonomy" id="927668"/>
    <lineage>
        <taxon>Bacteria</taxon>
        <taxon>Bacillati</taxon>
        <taxon>Cyanobacteriota</taxon>
        <taxon>Cyanophyceae</taxon>
        <taxon>Pseudanabaenales</taxon>
        <taxon>Pseudanabaenaceae</taxon>
        <taxon>Pseudanabaena</taxon>
    </lineage>
</organism>
<dbReference type="Proteomes" id="UP000011201">
    <property type="component" value="Unassembled WGS sequence"/>
</dbReference>
<keyword evidence="2" id="KW-1185">Reference proteome</keyword>
<comment type="caution">
    <text evidence="1">The sequence shown here is derived from an EMBL/GenBank/DDBJ whole genome shotgun (WGS) entry which is preliminary data.</text>
</comment>
<dbReference type="EMBL" id="ALWB01000008">
    <property type="protein sequence ID" value="ELS34492.1"/>
    <property type="molecule type" value="Genomic_DNA"/>
</dbReference>
<reference evidence="1 2" key="1">
    <citation type="journal article" date="2013" name="Proc. Natl. Acad. Sci. U.S.A.">
        <title>Improving the coverage of the cyanobacterial phylum using diversity-driven genome sequencing.</title>
        <authorList>
            <person name="Shih P.M."/>
            <person name="Wu D."/>
            <person name="Latifi A."/>
            <person name="Axen S.D."/>
            <person name="Fewer D.P."/>
            <person name="Talla E."/>
            <person name="Calteau A."/>
            <person name="Cai F."/>
            <person name="Tandeau de Marsac N."/>
            <person name="Rippka R."/>
            <person name="Herdman M."/>
            <person name="Sivonen K."/>
            <person name="Coursin T."/>
            <person name="Laurent T."/>
            <person name="Goodwin L."/>
            <person name="Nolan M."/>
            <person name="Davenport K.W."/>
            <person name="Han C.S."/>
            <person name="Rubin E.M."/>
            <person name="Eisen J.A."/>
            <person name="Woyke T."/>
            <person name="Gugger M."/>
            <person name="Kerfeld C.A."/>
        </authorList>
    </citation>
    <scope>NUCLEOTIDE SEQUENCE [LARGE SCALE GENOMIC DNA]</scope>
    <source>
        <strain evidence="1 2">PCC 7429</strain>
    </source>
</reference>
<name>L8N2N6_9CYAN</name>
<accession>L8N2N6</accession>